<feature type="transmembrane region" description="Helical" evidence="6">
    <location>
        <begin position="216"/>
        <end position="232"/>
    </location>
</feature>
<evidence type="ECO:0000256" key="2">
    <source>
        <dbReference type="ARBA" id="ARBA00009399"/>
    </source>
</evidence>
<dbReference type="InterPro" id="IPR007267">
    <property type="entry name" value="GtrA_DPMS_TM"/>
</dbReference>
<evidence type="ECO:0000256" key="6">
    <source>
        <dbReference type="SAM" id="Phobius"/>
    </source>
</evidence>
<keyword evidence="4 6" id="KW-1133">Transmembrane helix</keyword>
<keyword evidence="5 6" id="KW-0472">Membrane</keyword>
<accession>A0ABW7IW61</accession>
<feature type="transmembrane region" description="Helical" evidence="6">
    <location>
        <begin position="331"/>
        <end position="355"/>
    </location>
</feature>
<dbReference type="RefSeq" id="WP_394607876.1">
    <property type="nucleotide sequence ID" value="NZ_JBIHSN010000002.1"/>
</dbReference>
<organism evidence="8 9">
    <name type="scientific">Vibrio rumoiensis</name>
    <dbReference type="NCBI Taxonomy" id="76258"/>
    <lineage>
        <taxon>Bacteria</taxon>
        <taxon>Pseudomonadati</taxon>
        <taxon>Pseudomonadota</taxon>
        <taxon>Gammaproteobacteria</taxon>
        <taxon>Vibrionales</taxon>
        <taxon>Vibrionaceae</taxon>
        <taxon>Vibrio</taxon>
    </lineage>
</organism>
<feature type="transmembrane region" description="Helical" evidence="6">
    <location>
        <begin position="158"/>
        <end position="175"/>
    </location>
</feature>
<evidence type="ECO:0000313" key="8">
    <source>
        <dbReference type="EMBL" id="MFH0265892.1"/>
    </source>
</evidence>
<feature type="transmembrane region" description="Helical" evidence="6">
    <location>
        <begin position="48"/>
        <end position="67"/>
    </location>
</feature>
<sequence>MSQKPMQMLNSFLYNDFKQKLRFGFVGGINTVSAYLAFIALYHFSGRYIVSSILSYLVGMLISYALNRSFVFKSEKKSGQFVPFCLVNLTSLGCSTAVLYWLVQYGGFVVYFAQVLAIGVSMVVNYLGYQKVFTQGVSMRGLLPFLFTQNARLDYPQLAKWGVFGLLLIATLYNVQMSVLSDIAHDALPYMGGYTDKFVSEGRWINFALFHSLKSVPSYVAVIICNLSIFYFGYRLSLGIRKDVWLALCFGLLVINVPYFTMLFKWPMTLIPGCLMLALFAYMKEKLNPSALLIVSGILLFATYPAFYFLMPLLFLSTLRHASYPSIIKFLLMWALGYVLGYVVANSLVYAYTYVISEHASFIHFANWRRSTPSTSVSSLLDNVLKSAGNFERNALYISALSPWFYLPIAMTVVWAVKQHLKYTLIVALVVLSIYASVVPLGVTVPLRSGITLPIGLAVMLLLIEQKVWRGLVLLLLFIPLSYQMHDYNDGYTQSRQAMASIMESNDTFGYLKQPEQFDKVFVSVDEPKMSQYMYQLTKSNAFNVPSNLRYHFIKPYLYKHGWPKDKIEVINDPRTAIQGQATIQPEGKTLFIRID</sequence>
<evidence type="ECO:0000256" key="5">
    <source>
        <dbReference type="ARBA" id="ARBA00023136"/>
    </source>
</evidence>
<dbReference type="EMBL" id="JBIHSN010000002">
    <property type="protein sequence ID" value="MFH0265892.1"/>
    <property type="molecule type" value="Genomic_DNA"/>
</dbReference>
<evidence type="ECO:0000313" key="9">
    <source>
        <dbReference type="Proteomes" id="UP001607151"/>
    </source>
</evidence>
<keyword evidence="3 6" id="KW-0812">Transmembrane</keyword>
<proteinExistence type="inferred from homology"/>
<feature type="transmembrane region" description="Helical" evidence="6">
    <location>
        <begin position="395"/>
        <end position="417"/>
    </location>
</feature>
<protein>
    <submittedName>
        <fullName evidence="8">GtrA family protein</fullName>
    </submittedName>
</protein>
<evidence type="ECO:0000256" key="4">
    <source>
        <dbReference type="ARBA" id="ARBA00022989"/>
    </source>
</evidence>
<feature type="transmembrane region" description="Helical" evidence="6">
    <location>
        <begin position="290"/>
        <end position="311"/>
    </location>
</feature>
<dbReference type="PANTHER" id="PTHR38459">
    <property type="entry name" value="PROPHAGE BACTOPRENOL-LINKED GLUCOSE TRANSLOCASE HOMOLOG"/>
    <property type="match status" value="1"/>
</dbReference>
<dbReference type="Pfam" id="PF04138">
    <property type="entry name" value="GtrA_DPMS_TM"/>
    <property type="match status" value="1"/>
</dbReference>
<comment type="caution">
    <text evidence="8">The sequence shown here is derived from an EMBL/GenBank/DDBJ whole genome shotgun (WGS) entry which is preliminary data.</text>
</comment>
<evidence type="ECO:0000256" key="3">
    <source>
        <dbReference type="ARBA" id="ARBA00022692"/>
    </source>
</evidence>
<evidence type="ECO:0000259" key="7">
    <source>
        <dbReference type="Pfam" id="PF04138"/>
    </source>
</evidence>
<gene>
    <name evidence="8" type="ORF">ACGRQ9_10525</name>
</gene>
<feature type="transmembrane region" description="Helical" evidence="6">
    <location>
        <begin position="108"/>
        <end position="129"/>
    </location>
</feature>
<dbReference type="PANTHER" id="PTHR38459:SF1">
    <property type="entry name" value="PROPHAGE BACTOPRENOL-LINKED GLUCOSE TRANSLOCASE HOMOLOG"/>
    <property type="match status" value="1"/>
</dbReference>
<feature type="transmembrane region" description="Helical" evidence="6">
    <location>
        <begin position="423"/>
        <end position="447"/>
    </location>
</feature>
<keyword evidence="9" id="KW-1185">Reference proteome</keyword>
<feature type="transmembrane region" description="Helical" evidence="6">
    <location>
        <begin position="244"/>
        <end position="260"/>
    </location>
</feature>
<feature type="domain" description="GtrA/DPMS transmembrane" evidence="7">
    <location>
        <begin position="22"/>
        <end position="131"/>
    </location>
</feature>
<reference evidence="8 9" key="1">
    <citation type="submission" date="2024-10" db="EMBL/GenBank/DDBJ databases">
        <authorList>
            <person name="Yibar A."/>
            <person name="Saticioglu I.B."/>
            <person name="Duman M."/>
            <person name="Ajmi N."/>
            <person name="Gurler F."/>
            <person name="Ay H."/>
            <person name="Onuk E."/>
            <person name="Guler S."/>
            <person name="Romalde J.L."/>
        </authorList>
    </citation>
    <scope>NUCLEOTIDE SEQUENCE [LARGE SCALE GENOMIC DNA]</scope>
    <source>
        <strain evidence="8 9">14-MA-B</strain>
    </source>
</reference>
<dbReference type="Proteomes" id="UP001607151">
    <property type="component" value="Unassembled WGS sequence"/>
</dbReference>
<feature type="transmembrane region" description="Helical" evidence="6">
    <location>
        <begin position="21"/>
        <end position="42"/>
    </location>
</feature>
<comment type="similarity">
    <text evidence="2">Belongs to the GtrA family.</text>
</comment>
<dbReference type="InterPro" id="IPR051401">
    <property type="entry name" value="GtrA_CellWall_Glycosyl"/>
</dbReference>
<evidence type="ECO:0000256" key="1">
    <source>
        <dbReference type="ARBA" id="ARBA00004141"/>
    </source>
</evidence>
<feature type="transmembrane region" description="Helical" evidence="6">
    <location>
        <begin position="79"/>
        <end position="102"/>
    </location>
</feature>
<name>A0ABW7IW61_9VIBR</name>
<comment type="subcellular location">
    <subcellularLocation>
        <location evidence="1">Membrane</location>
        <topology evidence="1">Multi-pass membrane protein</topology>
    </subcellularLocation>
</comment>